<reference evidence="3 4" key="1">
    <citation type="submission" date="2022-08" db="EMBL/GenBank/DDBJ databases">
        <title>Polyphasic taxonomy analysis of Qipengyuania sp.RS5-5.</title>
        <authorList>
            <person name="Xamxidin M."/>
            <person name="Wu M."/>
        </authorList>
    </citation>
    <scope>NUCLEOTIDE SEQUENCE [LARGE SCALE GENOMIC DNA]</scope>
    <source>
        <strain evidence="3 4">RS5-5</strain>
    </source>
</reference>
<dbReference type="EMBL" id="JANKHH010000005">
    <property type="protein sequence ID" value="MCR2834373.1"/>
    <property type="molecule type" value="Genomic_DNA"/>
</dbReference>
<feature type="domain" description="TonB C-terminal" evidence="2">
    <location>
        <begin position="217"/>
        <end position="309"/>
    </location>
</feature>
<dbReference type="RefSeq" id="WP_257596176.1">
    <property type="nucleotide sequence ID" value="NZ_JANKHH010000005.1"/>
</dbReference>
<evidence type="ECO:0000256" key="1">
    <source>
        <dbReference type="SAM" id="SignalP"/>
    </source>
</evidence>
<dbReference type="SUPFAM" id="SSF74653">
    <property type="entry name" value="TolA/TonB C-terminal domain"/>
    <property type="match status" value="1"/>
</dbReference>
<accession>A0ABT1XRT4</accession>
<feature type="signal peptide" evidence="1">
    <location>
        <begin position="1"/>
        <end position="25"/>
    </location>
</feature>
<dbReference type="InterPro" id="IPR037682">
    <property type="entry name" value="TonB_C"/>
</dbReference>
<proteinExistence type="predicted"/>
<dbReference type="PROSITE" id="PS52015">
    <property type="entry name" value="TONB_CTD"/>
    <property type="match status" value="1"/>
</dbReference>
<evidence type="ECO:0000259" key="2">
    <source>
        <dbReference type="PROSITE" id="PS52015"/>
    </source>
</evidence>
<dbReference type="Proteomes" id="UP001206067">
    <property type="component" value="Unassembled WGS sequence"/>
</dbReference>
<protein>
    <submittedName>
        <fullName evidence="3">Energy transducer TonB</fullName>
    </submittedName>
</protein>
<comment type="caution">
    <text evidence="3">The sequence shown here is derived from an EMBL/GenBank/DDBJ whole genome shotgun (WGS) entry which is preliminary data.</text>
</comment>
<keyword evidence="1" id="KW-0732">Signal</keyword>
<name>A0ABT1XRT4_9SPHN</name>
<gene>
    <name evidence="3" type="ORF">NSO95_10490</name>
</gene>
<sequence>MEPVLVKLKAAVLFGTAALALSAPASVEAKIVRLAPSGPWSMNYADDSCRLSRLFGEGEERVAFYIERYGPGDRFHMVVAGEALGKSPRPETRVQFGAQDAGYDYVPSLGELVEYSPALIFTAAYPSAQRAETGFARKSGKEKYEDFIDPRIFAHDVTDQQLAAIEWVAFERTGGHRVELEMPQFGQAMKSMQTCTEELVSHWNIDVEAHRSLTKLPAPENSPGGWIRSSDYPRELLYGGYQGIVQFRLSVDTTGKATACHIQNSTRPEGFDKIVCEKIMKRARFEPALDKDGRPIASFYRNTVRFLIP</sequence>
<evidence type="ECO:0000313" key="3">
    <source>
        <dbReference type="EMBL" id="MCR2834373.1"/>
    </source>
</evidence>
<organism evidence="3 4">
    <name type="scientific">Parerythrobacter lacustris</name>
    <dbReference type="NCBI Taxonomy" id="2969984"/>
    <lineage>
        <taxon>Bacteria</taxon>
        <taxon>Pseudomonadati</taxon>
        <taxon>Pseudomonadota</taxon>
        <taxon>Alphaproteobacteria</taxon>
        <taxon>Sphingomonadales</taxon>
        <taxon>Erythrobacteraceae</taxon>
        <taxon>Parerythrobacter</taxon>
    </lineage>
</organism>
<dbReference type="Gene3D" id="3.30.1150.10">
    <property type="match status" value="1"/>
</dbReference>
<dbReference type="Pfam" id="PF03544">
    <property type="entry name" value="TonB_C"/>
    <property type="match status" value="1"/>
</dbReference>
<keyword evidence="4" id="KW-1185">Reference proteome</keyword>
<feature type="chain" id="PRO_5047529563" evidence="1">
    <location>
        <begin position="26"/>
        <end position="309"/>
    </location>
</feature>
<evidence type="ECO:0000313" key="4">
    <source>
        <dbReference type="Proteomes" id="UP001206067"/>
    </source>
</evidence>